<protein>
    <submittedName>
        <fullName evidence="2">Uncharacterized protein</fullName>
    </submittedName>
</protein>
<feature type="region of interest" description="Disordered" evidence="1">
    <location>
        <begin position="27"/>
        <end position="105"/>
    </location>
</feature>
<proteinExistence type="predicted"/>
<name>A0A9Q0DL90_9TELE</name>
<evidence type="ECO:0000256" key="1">
    <source>
        <dbReference type="SAM" id="MobiDB-lite"/>
    </source>
</evidence>
<reference evidence="2" key="1">
    <citation type="submission" date="2022-07" db="EMBL/GenBank/DDBJ databases">
        <title>Chromosome-level genome of Muraenolepis orangiensis.</title>
        <authorList>
            <person name="Kim J."/>
        </authorList>
    </citation>
    <scope>NUCLEOTIDE SEQUENCE</scope>
    <source>
        <strain evidence="2">KU_S4_2022</strain>
        <tissue evidence="2">Muscle</tissue>
    </source>
</reference>
<dbReference type="AlphaFoldDB" id="A0A9Q0DL90"/>
<comment type="caution">
    <text evidence="2">The sequence shown here is derived from an EMBL/GenBank/DDBJ whole genome shotgun (WGS) entry which is preliminary data.</text>
</comment>
<dbReference type="EMBL" id="JANIIK010000114">
    <property type="protein sequence ID" value="KAJ3590438.1"/>
    <property type="molecule type" value="Genomic_DNA"/>
</dbReference>
<sequence>MVSYSLQIEQNGFVVKRALLSVDAYPRTHQRQTRLQARQASVCYNDNNKSYSNGDDDNTNNRDNQGGGGRREERVLEEGGGGKKKAVVSVVSQPVGAFRQDKQRE</sequence>
<organism evidence="2 3">
    <name type="scientific">Muraenolepis orangiensis</name>
    <name type="common">Patagonian moray cod</name>
    <dbReference type="NCBI Taxonomy" id="630683"/>
    <lineage>
        <taxon>Eukaryota</taxon>
        <taxon>Metazoa</taxon>
        <taxon>Chordata</taxon>
        <taxon>Craniata</taxon>
        <taxon>Vertebrata</taxon>
        <taxon>Euteleostomi</taxon>
        <taxon>Actinopterygii</taxon>
        <taxon>Neopterygii</taxon>
        <taxon>Teleostei</taxon>
        <taxon>Neoteleostei</taxon>
        <taxon>Acanthomorphata</taxon>
        <taxon>Zeiogadaria</taxon>
        <taxon>Gadariae</taxon>
        <taxon>Gadiformes</taxon>
        <taxon>Muraenolepidoidei</taxon>
        <taxon>Muraenolepididae</taxon>
        <taxon>Muraenolepis</taxon>
    </lineage>
</organism>
<dbReference type="Proteomes" id="UP001148018">
    <property type="component" value="Unassembled WGS sequence"/>
</dbReference>
<accession>A0A9Q0DL90</accession>
<feature type="compositionally biased region" description="Polar residues" evidence="1">
    <location>
        <begin position="33"/>
        <end position="53"/>
    </location>
</feature>
<feature type="compositionally biased region" description="Basic and acidic residues" evidence="1">
    <location>
        <begin position="69"/>
        <end position="81"/>
    </location>
</feature>
<keyword evidence="3" id="KW-1185">Reference proteome</keyword>
<gene>
    <name evidence="2" type="ORF">NHX12_008389</name>
</gene>
<evidence type="ECO:0000313" key="2">
    <source>
        <dbReference type="EMBL" id="KAJ3590438.1"/>
    </source>
</evidence>
<evidence type="ECO:0000313" key="3">
    <source>
        <dbReference type="Proteomes" id="UP001148018"/>
    </source>
</evidence>